<evidence type="ECO:0000313" key="12">
    <source>
        <dbReference type="Proteomes" id="UP001562357"/>
    </source>
</evidence>
<accession>A0ABQ0CT76</accession>
<evidence type="ECO:0000256" key="9">
    <source>
        <dbReference type="ARBA" id="ARBA00047885"/>
    </source>
</evidence>
<evidence type="ECO:0000256" key="5">
    <source>
        <dbReference type="ARBA" id="ARBA00039112"/>
    </source>
</evidence>
<evidence type="ECO:0000256" key="1">
    <source>
        <dbReference type="ARBA" id="ARBA00009059"/>
    </source>
</evidence>
<dbReference type="Pfam" id="PF05891">
    <property type="entry name" value="Methyltransf_PK"/>
    <property type="match status" value="1"/>
</dbReference>
<comment type="similarity">
    <text evidence="1">Belongs to the methyltransferase superfamily. NTM1 family.</text>
</comment>
<organism evidence="11 12">
    <name type="scientific">Epichloe bromicola</name>
    <dbReference type="NCBI Taxonomy" id="79588"/>
    <lineage>
        <taxon>Eukaryota</taxon>
        <taxon>Fungi</taxon>
        <taxon>Dikarya</taxon>
        <taxon>Ascomycota</taxon>
        <taxon>Pezizomycotina</taxon>
        <taxon>Sordariomycetes</taxon>
        <taxon>Hypocreomycetidae</taxon>
        <taxon>Hypocreales</taxon>
        <taxon>Clavicipitaceae</taxon>
        <taxon>Epichloe</taxon>
    </lineage>
</organism>
<name>A0ABQ0CT76_9HYPO</name>
<dbReference type="SUPFAM" id="SSF53335">
    <property type="entry name" value="S-adenosyl-L-methionine-dependent methyltransferases"/>
    <property type="match status" value="1"/>
</dbReference>
<dbReference type="Proteomes" id="UP001562357">
    <property type="component" value="Unassembled WGS sequence"/>
</dbReference>
<evidence type="ECO:0000256" key="7">
    <source>
        <dbReference type="ARBA" id="ARBA00043129"/>
    </source>
</evidence>
<comment type="catalytic activity">
    <reaction evidence="10">
        <text>N-terminal L-alanyl-L-prolyl-L-lysyl-[protein] + 3 S-adenosyl-L-methionine = N-terminal N,N,N-trimethyl-L-alanyl-L-prolyl-L-lysyl-[protein] + 3 S-adenosyl-L-homocysteine + 3 H(+)</text>
        <dbReference type="Rhea" id="RHEA:54712"/>
        <dbReference type="Rhea" id="RHEA-COMP:13785"/>
        <dbReference type="Rhea" id="RHEA-COMP:13971"/>
        <dbReference type="ChEBI" id="CHEBI:15378"/>
        <dbReference type="ChEBI" id="CHEBI:57856"/>
        <dbReference type="ChEBI" id="CHEBI:59789"/>
        <dbReference type="ChEBI" id="CHEBI:138057"/>
        <dbReference type="ChEBI" id="CHEBI:138315"/>
        <dbReference type="EC" id="2.1.1.244"/>
    </reaction>
</comment>
<keyword evidence="12" id="KW-1185">Reference proteome</keyword>
<reference evidence="12" key="1">
    <citation type="submission" date="2024-06" db="EMBL/GenBank/DDBJ databases">
        <title>Draft Genome Sequences of Epichloe bromicola Strains Isolated from Elymus ciliaris.</title>
        <authorList>
            <consortium name="Epichloe bromicola genome sequencing consortium"/>
            <person name="Miura A."/>
            <person name="Imano S."/>
            <person name="Ashida A."/>
            <person name="Sato I."/>
            <person name="Chiba S."/>
            <person name="Tanaka A."/>
            <person name="Camagna M."/>
            <person name="Takemoto D."/>
        </authorList>
    </citation>
    <scope>NUCLEOTIDE SEQUENCE [LARGE SCALE GENOMIC DNA]</scope>
    <source>
        <strain evidence="12">DP</strain>
    </source>
</reference>
<dbReference type="InterPro" id="IPR029063">
    <property type="entry name" value="SAM-dependent_MTases_sf"/>
</dbReference>
<evidence type="ECO:0000256" key="8">
    <source>
        <dbReference type="ARBA" id="ARBA00047306"/>
    </source>
</evidence>
<dbReference type="PANTHER" id="PTHR12753:SF0">
    <property type="entry name" value="ALPHA N-TERMINAL PROTEIN METHYLTRANSFERASE 1"/>
    <property type="match status" value="1"/>
</dbReference>
<comment type="caution">
    <text evidence="11">The sequence shown here is derived from an EMBL/GenBank/DDBJ whole genome shotgun (WGS) entry which is preliminary data.</text>
</comment>
<evidence type="ECO:0000256" key="4">
    <source>
        <dbReference type="ARBA" id="ARBA00022691"/>
    </source>
</evidence>
<keyword evidence="4" id="KW-0949">S-adenosyl-L-methionine</keyword>
<dbReference type="InterPro" id="IPR008576">
    <property type="entry name" value="MeTrfase_NTM1"/>
</dbReference>
<sequence length="243" mass="26272">MAQTNESTTTASDAINSQASLDYWNKTSADEDGMLGGIPSLGGVFSSVSRVDLQGSRTFLARLGIGTKRDRRRVCSAVDAGAGIGRITKGLLLDVAREVDVIEPVARFTDALRGHPGVRTIFNVGLEDWRPRPGVAYDIIWTQWCLGHLRDGDVVQYLRACGAVLRPGSGVIVVKENISTGGGDVFDGADSSVTREDAKFRTLFEEAGLRLVRTDEQRGLPEMPPRRLLPVRMYALKPAGANS</sequence>
<comment type="catalytic activity">
    <reaction evidence="9">
        <text>N-terminal L-prolyl-L-prolyl-L-lysyl-[protein] + 2 S-adenosyl-L-methionine = N-terminal N,N-dimethyl-L-prolyl-L-prolyl-L-lysyl-[protein] + 2 S-adenosyl-L-homocysteine + 2 H(+)</text>
        <dbReference type="Rhea" id="RHEA:54736"/>
        <dbReference type="Rhea" id="RHEA-COMP:13787"/>
        <dbReference type="Rhea" id="RHEA-COMP:13974"/>
        <dbReference type="ChEBI" id="CHEBI:15378"/>
        <dbReference type="ChEBI" id="CHEBI:57856"/>
        <dbReference type="ChEBI" id="CHEBI:59789"/>
        <dbReference type="ChEBI" id="CHEBI:138059"/>
        <dbReference type="ChEBI" id="CHEBI:138318"/>
        <dbReference type="EC" id="2.1.1.244"/>
    </reaction>
</comment>
<dbReference type="EMBL" id="BAAFGZ010000209">
    <property type="protein sequence ID" value="GAB0136655.1"/>
    <property type="molecule type" value="Genomic_DNA"/>
</dbReference>
<evidence type="ECO:0000256" key="3">
    <source>
        <dbReference type="ARBA" id="ARBA00022679"/>
    </source>
</evidence>
<protein>
    <recommendedName>
        <fullName evidence="6">Alpha N-terminal protein methyltransferase 1</fullName>
        <ecNumber evidence="5">2.1.1.244</ecNumber>
    </recommendedName>
    <alternativeName>
        <fullName evidence="7">X-Pro-Lys N-terminal protein methyltransferase 1</fullName>
    </alternativeName>
</protein>
<gene>
    <name evidence="11" type="primary">g4950</name>
    <name evidence="11" type="ORF">EsDP_00004950</name>
</gene>
<keyword evidence="2" id="KW-0489">Methyltransferase</keyword>
<evidence type="ECO:0000313" key="11">
    <source>
        <dbReference type="EMBL" id="GAB0136655.1"/>
    </source>
</evidence>
<evidence type="ECO:0000256" key="2">
    <source>
        <dbReference type="ARBA" id="ARBA00022603"/>
    </source>
</evidence>
<comment type="catalytic activity">
    <reaction evidence="8">
        <text>N-terminal L-seryl-L-prolyl-L-lysyl-[protein] + 3 S-adenosyl-L-methionine = N-terminal N,N,N-trimethyl-L-seryl-L-prolyl-L-lysyl-[protein] + 3 S-adenosyl-L-homocysteine + 3 H(+)</text>
        <dbReference type="Rhea" id="RHEA:54724"/>
        <dbReference type="Rhea" id="RHEA-COMP:13789"/>
        <dbReference type="Rhea" id="RHEA-COMP:13973"/>
        <dbReference type="ChEBI" id="CHEBI:15378"/>
        <dbReference type="ChEBI" id="CHEBI:57856"/>
        <dbReference type="ChEBI" id="CHEBI:59789"/>
        <dbReference type="ChEBI" id="CHEBI:138061"/>
        <dbReference type="ChEBI" id="CHEBI:138317"/>
        <dbReference type="EC" id="2.1.1.244"/>
    </reaction>
</comment>
<dbReference type="EC" id="2.1.1.244" evidence="5"/>
<proteinExistence type="inferred from homology"/>
<dbReference type="Gene3D" id="3.40.50.150">
    <property type="entry name" value="Vaccinia Virus protein VP39"/>
    <property type="match status" value="1"/>
</dbReference>
<dbReference type="PANTHER" id="PTHR12753">
    <property type="entry name" value="AD-003 - RELATED"/>
    <property type="match status" value="1"/>
</dbReference>
<dbReference type="CDD" id="cd02440">
    <property type="entry name" value="AdoMet_MTases"/>
    <property type="match status" value="1"/>
</dbReference>
<keyword evidence="3" id="KW-0808">Transferase</keyword>
<evidence type="ECO:0000256" key="6">
    <source>
        <dbReference type="ARBA" id="ARBA00039449"/>
    </source>
</evidence>
<dbReference type="PIRSF" id="PIRSF016958">
    <property type="entry name" value="DUF858_MeTrfase_lik"/>
    <property type="match status" value="1"/>
</dbReference>
<evidence type="ECO:0000256" key="10">
    <source>
        <dbReference type="ARBA" id="ARBA00048167"/>
    </source>
</evidence>